<dbReference type="OrthoDB" id="1661308at2"/>
<name>A0A3M8ARY4_9BACL</name>
<gene>
    <name evidence="3" type="ORF">EDM57_18420</name>
</gene>
<evidence type="ECO:0000259" key="1">
    <source>
        <dbReference type="Pfam" id="PF09664"/>
    </source>
</evidence>
<dbReference type="Proteomes" id="UP000268829">
    <property type="component" value="Unassembled WGS sequence"/>
</dbReference>
<comment type="caution">
    <text evidence="3">The sequence shown here is derived from an EMBL/GenBank/DDBJ whole genome shotgun (WGS) entry which is preliminary data.</text>
</comment>
<evidence type="ECO:0000313" key="4">
    <source>
        <dbReference type="Proteomes" id="UP000268829"/>
    </source>
</evidence>
<feature type="domain" description="DUF2399" evidence="1">
    <location>
        <begin position="286"/>
        <end position="458"/>
    </location>
</feature>
<dbReference type="EMBL" id="RHHS01000045">
    <property type="protein sequence ID" value="RNB53889.1"/>
    <property type="molecule type" value="Genomic_DNA"/>
</dbReference>
<feature type="domain" description="Conserved hypothetical protein CHP02679 N terminus" evidence="2">
    <location>
        <begin position="41"/>
        <end position="258"/>
    </location>
</feature>
<dbReference type="InterPro" id="IPR024465">
    <property type="entry name" value="DUF2399"/>
</dbReference>
<evidence type="ECO:0000313" key="3">
    <source>
        <dbReference type="EMBL" id="RNB53889.1"/>
    </source>
</evidence>
<reference evidence="3 4" key="1">
    <citation type="submission" date="2018-10" db="EMBL/GenBank/DDBJ databases">
        <title>Phylogenomics of Brevibacillus.</title>
        <authorList>
            <person name="Dunlap C."/>
        </authorList>
    </citation>
    <scope>NUCLEOTIDE SEQUENCE [LARGE SCALE GENOMIC DNA]</scope>
    <source>
        <strain evidence="3 4">DSM 100115</strain>
    </source>
</reference>
<evidence type="ECO:0000259" key="2">
    <source>
        <dbReference type="Pfam" id="PF11796"/>
    </source>
</evidence>
<sequence length="474" mass="54750">MTPEDYRKLQEQAVTYFRTHFQGYDRLFREIKRKYRSLGYLGGKVTLRGITLAEADALTGLLNRRFDPNTDESIRVTEIEQGLGKTKFSGVDLLSILEGYFGESVVSKKEEQLQQEQTWNEFWNCALIEMGEYSHPQAHKWFQALSRHRGTGAMAVRQWWNSSPQDLKQWLLTVAKALHHLGCMEQNEYIRLAMLATHTTGNPHVFDMNTPSGRLLLYALCYVSGKNVPTNTEEMAQILYEHRILRDDLSSQVVVSGIFGKLANRYGKKTAERCWDVGSEKEVIGLPLRTVVKYAEFKPFLEVGCQKRVWILENPAVFSSLLDRWEQEYGGDPLPPLVCSYGQFSLAVLALCDRLVSAGCQLLYSGDFDPEGFHMAARLWRRYGAEHVTLWRYSPEDYTSVPQNIYIDERRWKTLEKLMHEEESQLLPPDFIQTLQIALRYQKPVYQESLLEKLYNDIVDFLVGNSSVSREVQL</sequence>
<accession>A0A3M8ARY4</accession>
<proteinExistence type="predicted"/>
<organism evidence="3 4">
    <name type="scientific">Brevibacillus gelatini</name>
    <dbReference type="NCBI Taxonomy" id="1655277"/>
    <lineage>
        <taxon>Bacteria</taxon>
        <taxon>Bacillati</taxon>
        <taxon>Bacillota</taxon>
        <taxon>Bacilli</taxon>
        <taxon>Bacillales</taxon>
        <taxon>Paenibacillaceae</taxon>
        <taxon>Brevibacillus</taxon>
    </lineage>
</organism>
<dbReference type="RefSeq" id="WP_122906154.1">
    <property type="nucleotide sequence ID" value="NZ_CP154342.1"/>
</dbReference>
<protein>
    <submittedName>
        <fullName evidence="3">DUF2399 domain-containing protein</fullName>
    </submittedName>
</protein>
<dbReference type="AlphaFoldDB" id="A0A3M8ARY4"/>
<keyword evidence="4" id="KW-1185">Reference proteome</keyword>
<dbReference type="InterPro" id="IPR024466">
    <property type="entry name" value="CHP02679_N"/>
</dbReference>
<dbReference type="Pfam" id="PF09664">
    <property type="entry name" value="DUF2399"/>
    <property type="match status" value="1"/>
</dbReference>
<dbReference type="Pfam" id="PF11796">
    <property type="entry name" value="DUF3323"/>
    <property type="match status" value="1"/>
</dbReference>